<protein>
    <recommendedName>
        <fullName evidence="3">thioredoxin-dependent peroxiredoxin</fullName>
        <ecNumber evidence="3">1.11.1.24</ecNumber>
    </recommendedName>
    <alternativeName>
        <fullName evidence="9">Thioredoxin peroxidase</fullName>
    </alternativeName>
    <alternativeName>
        <fullName evidence="11">Thioredoxin-dependent peroxiredoxin Bcp</fullName>
    </alternativeName>
</protein>
<evidence type="ECO:0000256" key="11">
    <source>
        <dbReference type="ARBA" id="ARBA00042639"/>
    </source>
</evidence>
<dbReference type="SUPFAM" id="SSF52833">
    <property type="entry name" value="Thioredoxin-like"/>
    <property type="match status" value="1"/>
</dbReference>
<dbReference type="NCBIfam" id="NF006960">
    <property type="entry name" value="PRK09437.1"/>
    <property type="match status" value="1"/>
</dbReference>
<dbReference type="PROSITE" id="PS51352">
    <property type="entry name" value="THIOREDOXIN_2"/>
    <property type="match status" value="1"/>
</dbReference>
<dbReference type="GO" id="GO:0140824">
    <property type="term" value="F:thioredoxin-dependent peroxiredoxin activity"/>
    <property type="evidence" value="ECO:0007669"/>
    <property type="project" value="UniProtKB-EC"/>
</dbReference>
<dbReference type="EMBL" id="JAKLTR010000005">
    <property type="protein sequence ID" value="MCG2614441.1"/>
    <property type="molecule type" value="Genomic_DNA"/>
</dbReference>
<dbReference type="PIRSF" id="PIRSF000239">
    <property type="entry name" value="AHPC"/>
    <property type="match status" value="1"/>
</dbReference>
<evidence type="ECO:0000256" key="7">
    <source>
        <dbReference type="ARBA" id="ARBA00023157"/>
    </source>
</evidence>
<dbReference type="InterPro" id="IPR036249">
    <property type="entry name" value="Thioredoxin-like_sf"/>
</dbReference>
<evidence type="ECO:0000256" key="1">
    <source>
        <dbReference type="ARBA" id="ARBA00003330"/>
    </source>
</evidence>
<sequence>MATHLTEGDKAPAFSGKDQNGDKVSLSSYKGQKIVLYFYPQDDTPTCTIQACNLRDNFALLKKEGFVVIGISPDDISDHKKFEAKYQLPFTLVADPDHSIIDKYGVWGEKQLYGRKYMGLYRTTFVIDEKGIIRKIYLRPKNKAHAEEIIRNWKG</sequence>
<accession>A0ABS9KQ45</accession>
<name>A0ABS9KQ45_9BACT</name>
<keyword evidence="7" id="KW-1015">Disulfide bond</keyword>
<comment type="caution">
    <text evidence="15">The sequence shown here is derived from an EMBL/GenBank/DDBJ whole genome shotgun (WGS) entry which is preliminary data.</text>
</comment>
<feature type="domain" description="Thioredoxin" evidence="14">
    <location>
        <begin position="5"/>
        <end position="155"/>
    </location>
</feature>
<comment type="similarity">
    <text evidence="10">Belongs to the peroxiredoxin family. BCP/PrxQ subfamily.</text>
</comment>
<dbReference type="InterPro" id="IPR024706">
    <property type="entry name" value="Peroxiredoxin_AhpC-typ"/>
</dbReference>
<dbReference type="EC" id="1.11.1.24" evidence="3"/>
<dbReference type="Gene3D" id="3.40.30.10">
    <property type="entry name" value="Glutaredoxin"/>
    <property type="match status" value="1"/>
</dbReference>
<evidence type="ECO:0000256" key="6">
    <source>
        <dbReference type="ARBA" id="ARBA00023002"/>
    </source>
</evidence>
<evidence type="ECO:0000313" key="16">
    <source>
        <dbReference type="Proteomes" id="UP001165367"/>
    </source>
</evidence>
<reference evidence="15" key="1">
    <citation type="submission" date="2022-01" db="EMBL/GenBank/DDBJ databases">
        <authorList>
            <person name="Jo J.-H."/>
            <person name="Im W.-T."/>
        </authorList>
    </citation>
    <scope>NUCLEOTIDE SEQUENCE</scope>
    <source>
        <strain evidence="15">NA20</strain>
    </source>
</reference>
<evidence type="ECO:0000256" key="9">
    <source>
        <dbReference type="ARBA" id="ARBA00032824"/>
    </source>
</evidence>
<evidence type="ECO:0000256" key="13">
    <source>
        <dbReference type="SAM" id="MobiDB-lite"/>
    </source>
</evidence>
<evidence type="ECO:0000256" key="2">
    <source>
        <dbReference type="ARBA" id="ARBA00011245"/>
    </source>
</evidence>
<dbReference type="PANTHER" id="PTHR42801">
    <property type="entry name" value="THIOREDOXIN-DEPENDENT PEROXIDE REDUCTASE"/>
    <property type="match status" value="1"/>
</dbReference>
<dbReference type="Proteomes" id="UP001165367">
    <property type="component" value="Unassembled WGS sequence"/>
</dbReference>
<dbReference type="PANTHER" id="PTHR42801:SF4">
    <property type="entry name" value="AHPC_TSA FAMILY PROTEIN"/>
    <property type="match status" value="1"/>
</dbReference>
<evidence type="ECO:0000256" key="4">
    <source>
        <dbReference type="ARBA" id="ARBA00022559"/>
    </source>
</evidence>
<dbReference type="Pfam" id="PF00578">
    <property type="entry name" value="AhpC-TSA"/>
    <property type="match status" value="1"/>
</dbReference>
<keyword evidence="4 15" id="KW-0575">Peroxidase</keyword>
<proteinExistence type="inferred from homology"/>
<gene>
    <name evidence="15" type="primary">bcp</name>
    <name evidence="15" type="ORF">LZZ85_09125</name>
</gene>
<evidence type="ECO:0000313" key="15">
    <source>
        <dbReference type="EMBL" id="MCG2614441.1"/>
    </source>
</evidence>
<evidence type="ECO:0000256" key="3">
    <source>
        <dbReference type="ARBA" id="ARBA00013017"/>
    </source>
</evidence>
<comment type="catalytic activity">
    <reaction evidence="12">
        <text>a hydroperoxide + [thioredoxin]-dithiol = an alcohol + [thioredoxin]-disulfide + H2O</text>
        <dbReference type="Rhea" id="RHEA:62620"/>
        <dbReference type="Rhea" id="RHEA-COMP:10698"/>
        <dbReference type="Rhea" id="RHEA-COMP:10700"/>
        <dbReference type="ChEBI" id="CHEBI:15377"/>
        <dbReference type="ChEBI" id="CHEBI:29950"/>
        <dbReference type="ChEBI" id="CHEBI:30879"/>
        <dbReference type="ChEBI" id="CHEBI:35924"/>
        <dbReference type="ChEBI" id="CHEBI:50058"/>
        <dbReference type="EC" id="1.11.1.24"/>
    </reaction>
</comment>
<evidence type="ECO:0000256" key="10">
    <source>
        <dbReference type="ARBA" id="ARBA00038489"/>
    </source>
</evidence>
<dbReference type="InterPro" id="IPR000866">
    <property type="entry name" value="AhpC/TSA"/>
</dbReference>
<keyword evidence="5" id="KW-0049">Antioxidant</keyword>
<dbReference type="InterPro" id="IPR050924">
    <property type="entry name" value="Peroxiredoxin_BCP/PrxQ"/>
</dbReference>
<keyword evidence="16" id="KW-1185">Reference proteome</keyword>
<comment type="function">
    <text evidence="1">Thiol-specific peroxidase that catalyzes the reduction of hydrogen peroxide and organic hydroperoxides to water and alcohols, respectively. Plays a role in cell protection against oxidative stress by detoxifying peroxides and as sensor of hydrogen peroxide-mediated signaling events.</text>
</comment>
<evidence type="ECO:0000259" key="14">
    <source>
        <dbReference type="PROSITE" id="PS51352"/>
    </source>
</evidence>
<evidence type="ECO:0000256" key="8">
    <source>
        <dbReference type="ARBA" id="ARBA00023284"/>
    </source>
</evidence>
<keyword evidence="8" id="KW-0676">Redox-active center</keyword>
<keyword evidence="6 15" id="KW-0560">Oxidoreductase</keyword>
<dbReference type="CDD" id="cd03017">
    <property type="entry name" value="PRX_BCP"/>
    <property type="match status" value="1"/>
</dbReference>
<evidence type="ECO:0000256" key="5">
    <source>
        <dbReference type="ARBA" id="ARBA00022862"/>
    </source>
</evidence>
<dbReference type="InterPro" id="IPR013766">
    <property type="entry name" value="Thioredoxin_domain"/>
</dbReference>
<dbReference type="RefSeq" id="WP_237870862.1">
    <property type="nucleotide sequence ID" value="NZ_JAKLTR010000005.1"/>
</dbReference>
<feature type="region of interest" description="Disordered" evidence="13">
    <location>
        <begin position="1"/>
        <end position="24"/>
    </location>
</feature>
<comment type="subunit">
    <text evidence="2">Monomer.</text>
</comment>
<organism evidence="15 16">
    <name type="scientific">Terrimonas ginsenosidimutans</name>
    <dbReference type="NCBI Taxonomy" id="2908004"/>
    <lineage>
        <taxon>Bacteria</taxon>
        <taxon>Pseudomonadati</taxon>
        <taxon>Bacteroidota</taxon>
        <taxon>Chitinophagia</taxon>
        <taxon>Chitinophagales</taxon>
        <taxon>Chitinophagaceae</taxon>
        <taxon>Terrimonas</taxon>
    </lineage>
</organism>
<evidence type="ECO:0000256" key="12">
    <source>
        <dbReference type="ARBA" id="ARBA00049091"/>
    </source>
</evidence>
<feature type="compositionally biased region" description="Basic and acidic residues" evidence="13">
    <location>
        <begin position="1"/>
        <end position="10"/>
    </location>
</feature>